<feature type="chain" id="PRO_5003150365" description="Periplasmic heavy metal sensor" evidence="2">
    <location>
        <begin position="25"/>
        <end position="178"/>
    </location>
</feature>
<evidence type="ECO:0008006" key="5">
    <source>
        <dbReference type="Google" id="ProtNLM"/>
    </source>
</evidence>
<accession>E1QG84</accession>
<feature type="signal peptide" evidence="2">
    <location>
        <begin position="1"/>
        <end position="24"/>
    </location>
</feature>
<name>E1QG84_DESB2</name>
<dbReference type="Gene3D" id="1.20.120.1490">
    <property type="match status" value="1"/>
</dbReference>
<feature type="region of interest" description="Disordered" evidence="1">
    <location>
        <begin position="136"/>
        <end position="178"/>
    </location>
</feature>
<dbReference type="InterPro" id="IPR025961">
    <property type="entry name" value="Metal_resist"/>
</dbReference>
<keyword evidence="2" id="KW-0732">Signal</keyword>
<proteinExistence type="predicted"/>
<feature type="compositionally biased region" description="Pro residues" evidence="1">
    <location>
        <begin position="143"/>
        <end position="155"/>
    </location>
</feature>
<dbReference type="eggNOG" id="COG3678">
    <property type="taxonomic scope" value="Bacteria"/>
</dbReference>
<evidence type="ECO:0000313" key="4">
    <source>
        <dbReference type="Proteomes" id="UP000009047"/>
    </source>
</evidence>
<dbReference type="KEGG" id="dbr:Deba_0219"/>
<keyword evidence="4" id="KW-1185">Reference proteome</keyword>
<dbReference type="Proteomes" id="UP000009047">
    <property type="component" value="Chromosome"/>
</dbReference>
<evidence type="ECO:0000256" key="1">
    <source>
        <dbReference type="SAM" id="MobiDB-lite"/>
    </source>
</evidence>
<dbReference type="Pfam" id="PF13801">
    <property type="entry name" value="Metal_resist"/>
    <property type="match status" value="1"/>
</dbReference>
<dbReference type="AlphaFoldDB" id="E1QG84"/>
<evidence type="ECO:0000313" key="3">
    <source>
        <dbReference type="EMBL" id="ADK83596.1"/>
    </source>
</evidence>
<sequence length="178" mass="19718">MPQKFIVTLAAALLTLAVAAPAAAQGGVDMYKLYKWWQSPEIIAQLSLSPEEIDSLENLNLELRRKIISQRNQIQQARVTLDSYFDQDPLDEEAIRQQFTQLAQAQSEVTLDKSRFLLEARKILGRDRFIELRNIYGGAQPGQPGPPAKPEPSPPTSGFNQPGDGYGQPAGNFNQPAN</sequence>
<reference evidence="3 4" key="1">
    <citation type="journal article" date="2010" name="Stand. Genomic Sci.">
        <title>Complete genome sequence of Desulfarculus baarsii type strain (2st14).</title>
        <authorList>
            <person name="Sun H."/>
            <person name="Spring S."/>
            <person name="Lapidus A."/>
            <person name="Davenport K."/>
            <person name="Del Rio T.G."/>
            <person name="Tice H."/>
            <person name="Nolan M."/>
            <person name="Copeland A."/>
            <person name="Cheng J.F."/>
            <person name="Lucas S."/>
            <person name="Tapia R."/>
            <person name="Goodwin L."/>
            <person name="Pitluck S."/>
            <person name="Ivanova N."/>
            <person name="Pagani I."/>
            <person name="Mavromatis K."/>
            <person name="Ovchinnikova G."/>
            <person name="Pati A."/>
            <person name="Chen A."/>
            <person name="Palaniappan K."/>
            <person name="Hauser L."/>
            <person name="Chang Y.J."/>
            <person name="Jeffries C.D."/>
            <person name="Detter J.C."/>
            <person name="Han C."/>
            <person name="Rohde M."/>
            <person name="Brambilla E."/>
            <person name="Goker M."/>
            <person name="Woyke T."/>
            <person name="Bristow J."/>
            <person name="Eisen J.A."/>
            <person name="Markowitz V."/>
            <person name="Hugenholtz P."/>
            <person name="Kyrpides N.C."/>
            <person name="Klenk H.P."/>
            <person name="Land M."/>
        </authorList>
    </citation>
    <scope>NUCLEOTIDE SEQUENCE [LARGE SCALE GENOMIC DNA]</scope>
    <source>
        <strain evidence="4">ATCC 33931 / DSM 2075 / LMG 7858 / VKM B-1802 / 2st14</strain>
    </source>
</reference>
<dbReference type="STRING" id="644282.Deba_0219"/>
<evidence type="ECO:0000256" key="2">
    <source>
        <dbReference type="SAM" id="SignalP"/>
    </source>
</evidence>
<dbReference type="HOGENOM" id="CLU_1508269_0_0_7"/>
<protein>
    <recommendedName>
        <fullName evidence="5">Periplasmic heavy metal sensor</fullName>
    </recommendedName>
</protein>
<dbReference type="EMBL" id="CP002085">
    <property type="protein sequence ID" value="ADK83596.1"/>
    <property type="molecule type" value="Genomic_DNA"/>
</dbReference>
<dbReference type="RefSeq" id="WP_013257052.1">
    <property type="nucleotide sequence ID" value="NC_014365.1"/>
</dbReference>
<organism evidence="3 4">
    <name type="scientific">Desulfarculus baarsii (strain ATCC 33931 / DSM 2075 / LMG 7858 / VKM B-1802 / 2st14)</name>
    <dbReference type="NCBI Taxonomy" id="644282"/>
    <lineage>
        <taxon>Bacteria</taxon>
        <taxon>Pseudomonadati</taxon>
        <taxon>Thermodesulfobacteriota</taxon>
        <taxon>Desulfarculia</taxon>
        <taxon>Desulfarculales</taxon>
        <taxon>Desulfarculaceae</taxon>
        <taxon>Desulfarculus</taxon>
    </lineage>
</organism>
<gene>
    <name evidence="3" type="ordered locus">Deba_0219</name>
</gene>